<protein>
    <submittedName>
        <fullName evidence="3">Protein of uncharacterized function (DUF2786)</fullName>
    </submittedName>
</protein>
<dbReference type="EMBL" id="UASO01000004">
    <property type="protein sequence ID" value="SQC20689.1"/>
    <property type="molecule type" value="Genomic_DNA"/>
</dbReference>
<evidence type="ECO:0000313" key="3">
    <source>
        <dbReference type="EMBL" id="SQC20689.1"/>
    </source>
</evidence>
<organism evidence="3 4">
    <name type="scientific">Klebsiella pneumoniae</name>
    <dbReference type="NCBI Taxonomy" id="573"/>
    <lineage>
        <taxon>Bacteria</taxon>
        <taxon>Pseudomonadati</taxon>
        <taxon>Pseudomonadota</taxon>
        <taxon>Gammaproteobacteria</taxon>
        <taxon>Enterobacterales</taxon>
        <taxon>Enterobacteriaceae</taxon>
        <taxon>Klebsiella/Raoultella group</taxon>
        <taxon>Klebsiella</taxon>
        <taxon>Klebsiella pneumoniae complex</taxon>
    </lineage>
</organism>
<dbReference type="Pfam" id="PF23771">
    <property type="entry name" value="DUF7168"/>
    <property type="match status" value="1"/>
</dbReference>
<dbReference type="Proteomes" id="UP000250675">
    <property type="component" value="Unassembled WGS sequence"/>
</dbReference>
<dbReference type="Pfam" id="PF10979">
    <property type="entry name" value="DUF2786"/>
    <property type="match status" value="1"/>
</dbReference>
<evidence type="ECO:0000259" key="2">
    <source>
        <dbReference type="Pfam" id="PF23771"/>
    </source>
</evidence>
<dbReference type="PIRSF" id="PIRSF028111">
    <property type="entry name" value="UCP028111"/>
    <property type="match status" value="1"/>
</dbReference>
<dbReference type="InterPro" id="IPR055592">
    <property type="entry name" value="DUF7168"/>
</dbReference>
<gene>
    <name evidence="3" type="ORF">NCTC9645_01723</name>
</gene>
<evidence type="ECO:0000313" key="4">
    <source>
        <dbReference type="Proteomes" id="UP000250675"/>
    </source>
</evidence>
<sequence>MSDSQRQARLVKLVRKLLELARSNSNAHEAGLALSRAQKLMAKYGITELEASISSIQQAPTQGAPSQSWKKIPEWMTRLTWAVADAFGCRPYVSSLVSRTGLPRRNVTFYGFGERPAVAAYAFDVLSRQLKDATTAYLKTQDKRLKMATRRARAEQFRAGWVEGVCRIVEVFSVSEHEQALMSTWLEHQNMTTLQNRSVKRCRGDAIARSQGYRAGENARLHYGVSGCGPAGIDYSAGEDSL</sequence>
<dbReference type="InterPro" id="IPR016868">
    <property type="entry name" value="Phage_B3_Orf5"/>
</dbReference>
<dbReference type="InterPro" id="IPR024498">
    <property type="entry name" value="DUF2786"/>
</dbReference>
<feature type="domain" description="DUF2786" evidence="1">
    <location>
        <begin position="14"/>
        <end position="47"/>
    </location>
</feature>
<evidence type="ECO:0000259" key="1">
    <source>
        <dbReference type="Pfam" id="PF10979"/>
    </source>
</evidence>
<name>A0A2X3DF14_KLEPN</name>
<dbReference type="AlphaFoldDB" id="A0A2X3DF14"/>
<proteinExistence type="predicted"/>
<reference evidence="3 4" key="1">
    <citation type="submission" date="2018-06" db="EMBL/GenBank/DDBJ databases">
        <authorList>
            <consortium name="Pathogen Informatics"/>
            <person name="Doyle S."/>
        </authorList>
    </citation>
    <scope>NUCLEOTIDE SEQUENCE [LARGE SCALE GENOMIC DNA]</scope>
    <source>
        <strain evidence="3 4">NCTC9645</strain>
    </source>
</reference>
<feature type="domain" description="DUF7168" evidence="2">
    <location>
        <begin position="65"/>
        <end position="189"/>
    </location>
</feature>
<accession>A0A2X3DF14</accession>